<reference evidence="3 4" key="1">
    <citation type="submission" date="2017-06" db="EMBL/GenBank/DDBJ databases">
        <authorList>
            <person name="Kim H.J."/>
            <person name="Triplett B.A."/>
        </authorList>
    </citation>
    <scope>NUCLEOTIDE SEQUENCE [LARGE SCALE GENOMIC DNA]</scope>
    <source>
        <strain evidence="3 4">DSM 25597</strain>
    </source>
</reference>
<keyword evidence="4" id="KW-1185">Reference proteome</keyword>
<feature type="domain" description="Glycosyltransferase subfamily 4-like N-terminal" evidence="2">
    <location>
        <begin position="18"/>
        <end position="175"/>
    </location>
</feature>
<accession>A0A238Z0Y0</accession>
<dbReference type="Gene3D" id="3.40.50.2000">
    <property type="entry name" value="Glycogen Phosphorylase B"/>
    <property type="match status" value="2"/>
</dbReference>
<evidence type="ECO:0000259" key="1">
    <source>
        <dbReference type="Pfam" id="PF00534"/>
    </source>
</evidence>
<dbReference type="RefSeq" id="WP_089371260.1">
    <property type="nucleotide sequence ID" value="NZ_BMEP01000001.1"/>
</dbReference>
<proteinExistence type="predicted"/>
<feature type="domain" description="Glycosyl transferase family 1" evidence="1">
    <location>
        <begin position="190"/>
        <end position="354"/>
    </location>
</feature>
<dbReference type="GO" id="GO:0016757">
    <property type="term" value="F:glycosyltransferase activity"/>
    <property type="evidence" value="ECO:0007669"/>
    <property type="project" value="UniProtKB-KW"/>
</dbReference>
<dbReference type="CDD" id="cd03801">
    <property type="entry name" value="GT4_PimA-like"/>
    <property type="match status" value="1"/>
</dbReference>
<dbReference type="AlphaFoldDB" id="A0A238Z0Y0"/>
<dbReference type="OrthoDB" id="596635at2"/>
<dbReference type="Pfam" id="PF13439">
    <property type="entry name" value="Glyco_transf_4"/>
    <property type="match status" value="1"/>
</dbReference>
<dbReference type="InterPro" id="IPR001296">
    <property type="entry name" value="Glyco_trans_1"/>
</dbReference>
<sequence length="374" mass="42009">MKNRNLLILSYDYPPSTGGIARLCHEITGGLSSFYNTITILTVDIPTVSIPYQTSSTVEVIRLPAKRIQCELATIRTISKIKDKQSYDVICGIWHPEALLAFLGGMKNIYILGHGAEFLAGNAMMRKHFWLPIYAKWMLGKAKKVITNSHYTKGLVAHIQPKAMVEALPLAVNHEFFTPNTSIQSTTDEVIRFVTVSRILKFKGHDFILKTLESLPQKLQSKIEWHIAGTGPYLEELKKLIMVSSIKSQIHLHGFIPDQELPDFYNTKDVFILATREEKTSNQVEGFGLVFLEAQSCGIPAIGTKTGGISDAIEVGNGGWLFEQDNVEALTHILTNIIETPELIAKQATKARERVLQRSTWEFYCKQLYKIIST</sequence>
<keyword evidence="3" id="KW-0328">Glycosyltransferase</keyword>
<dbReference type="Pfam" id="PF00534">
    <property type="entry name" value="Glycos_transf_1"/>
    <property type="match status" value="1"/>
</dbReference>
<evidence type="ECO:0000313" key="3">
    <source>
        <dbReference type="EMBL" id="SNR77040.1"/>
    </source>
</evidence>
<protein>
    <submittedName>
        <fullName evidence="3">Phosphatidylinositol alpha-1,6-mannosyltransferase</fullName>
    </submittedName>
</protein>
<dbReference type="InterPro" id="IPR028098">
    <property type="entry name" value="Glyco_trans_4-like_N"/>
</dbReference>
<evidence type="ECO:0000313" key="4">
    <source>
        <dbReference type="Proteomes" id="UP000198379"/>
    </source>
</evidence>
<dbReference type="EMBL" id="FZNY01000002">
    <property type="protein sequence ID" value="SNR77040.1"/>
    <property type="molecule type" value="Genomic_DNA"/>
</dbReference>
<organism evidence="3 4">
    <name type="scientific">Dokdonia pacifica</name>
    <dbReference type="NCBI Taxonomy" id="1627892"/>
    <lineage>
        <taxon>Bacteria</taxon>
        <taxon>Pseudomonadati</taxon>
        <taxon>Bacteroidota</taxon>
        <taxon>Flavobacteriia</taxon>
        <taxon>Flavobacteriales</taxon>
        <taxon>Flavobacteriaceae</taxon>
        <taxon>Dokdonia</taxon>
    </lineage>
</organism>
<dbReference type="SUPFAM" id="SSF53756">
    <property type="entry name" value="UDP-Glycosyltransferase/glycogen phosphorylase"/>
    <property type="match status" value="1"/>
</dbReference>
<gene>
    <name evidence="3" type="ORF">SAMN06265376_102523</name>
</gene>
<dbReference type="PANTHER" id="PTHR45947:SF3">
    <property type="entry name" value="SULFOQUINOVOSYL TRANSFERASE SQD2"/>
    <property type="match status" value="1"/>
</dbReference>
<evidence type="ECO:0000259" key="2">
    <source>
        <dbReference type="Pfam" id="PF13439"/>
    </source>
</evidence>
<dbReference type="InterPro" id="IPR050194">
    <property type="entry name" value="Glycosyltransferase_grp1"/>
</dbReference>
<keyword evidence="3" id="KW-0808">Transferase</keyword>
<dbReference type="PANTHER" id="PTHR45947">
    <property type="entry name" value="SULFOQUINOVOSYL TRANSFERASE SQD2"/>
    <property type="match status" value="1"/>
</dbReference>
<dbReference type="Proteomes" id="UP000198379">
    <property type="component" value="Unassembled WGS sequence"/>
</dbReference>
<name>A0A238Z0Y0_9FLAO</name>